<evidence type="ECO:0000313" key="2">
    <source>
        <dbReference type="Proteomes" id="UP000601027"/>
    </source>
</evidence>
<protein>
    <submittedName>
        <fullName evidence="1">Uncharacterized protein</fullName>
    </submittedName>
</protein>
<accession>A0ABS1XUE3</accession>
<evidence type="ECO:0000313" key="1">
    <source>
        <dbReference type="EMBL" id="MBM0232891.1"/>
    </source>
</evidence>
<reference evidence="1 2" key="1">
    <citation type="submission" date="2021-01" db="EMBL/GenBank/DDBJ databases">
        <title>Draft genome sequence of Micromonospora sp. strain STR1_7.</title>
        <authorList>
            <person name="Karlyshev A."/>
            <person name="Jawad R."/>
        </authorList>
    </citation>
    <scope>NUCLEOTIDE SEQUENCE [LARGE SCALE GENOMIC DNA]</scope>
    <source>
        <strain evidence="1 2">STR1-7</strain>
    </source>
</reference>
<comment type="caution">
    <text evidence="1">The sequence shown here is derived from an EMBL/GenBank/DDBJ whole genome shotgun (WGS) entry which is preliminary data.</text>
</comment>
<name>A0ABS1XUE3_9ACTN</name>
<organism evidence="1 2">
    <name type="scientific">Micromonospora parastrephiae</name>
    <dbReference type="NCBI Taxonomy" id="2806101"/>
    <lineage>
        <taxon>Bacteria</taxon>
        <taxon>Bacillati</taxon>
        <taxon>Actinomycetota</taxon>
        <taxon>Actinomycetes</taxon>
        <taxon>Micromonosporales</taxon>
        <taxon>Micromonosporaceae</taxon>
        <taxon>Micromonospora</taxon>
    </lineage>
</organism>
<proteinExistence type="predicted"/>
<gene>
    <name evidence="1" type="ORF">JNW91_14090</name>
</gene>
<dbReference type="EMBL" id="JAEVHM010000056">
    <property type="protein sequence ID" value="MBM0232891.1"/>
    <property type="molecule type" value="Genomic_DNA"/>
</dbReference>
<dbReference type="RefSeq" id="WP_203175366.1">
    <property type="nucleotide sequence ID" value="NZ_JAEVHM010000056.1"/>
</dbReference>
<sequence>MKRGPGLFLVMAIVCAGLALVVDGLSRVACVCGAVTCLIAYLKPSTTDKEN</sequence>
<keyword evidence="2" id="KW-1185">Reference proteome</keyword>
<dbReference type="Proteomes" id="UP000601027">
    <property type="component" value="Unassembled WGS sequence"/>
</dbReference>